<evidence type="ECO:0008006" key="7">
    <source>
        <dbReference type="Google" id="ProtNLM"/>
    </source>
</evidence>
<reference evidence="5 6" key="1">
    <citation type="submission" date="2019-12" db="EMBL/GenBank/DDBJ databases">
        <title>Whole genome shotgun sequence of Streptomyces caniferus NBRC 15389.</title>
        <authorList>
            <person name="Ichikawa N."/>
            <person name="Kimura A."/>
            <person name="Kitahashi Y."/>
            <person name="Komaki H."/>
            <person name="Tamura T."/>
        </authorList>
    </citation>
    <scope>NUCLEOTIDE SEQUENCE [LARGE SCALE GENOMIC DNA]</scope>
    <source>
        <strain evidence="5 6">NBRC 15389</strain>
    </source>
</reference>
<protein>
    <recommendedName>
        <fullName evidence="7">GPP34 family phosphoprotein</fullName>
    </recommendedName>
</protein>
<dbReference type="OrthoDB" id="3871310at2"/>
<name>A0A640SEA6_9ACTN</name>
<comment type="subcellular location">
    <subcellularLocation>
        <location evidence="1">Golgi apparatus membrane</location>
        <topology evidence="1">Peripheral membrane protein</topology>
        <orientation evidence="1">Cytoplasmic side</orientation>
    </subcellularLocation>
</comment>
<organism evidence="5 6">
    <name type="scientific">Streptomyces caniferus</name>
    <dbReference type="NCBI Taxonomy" id="285557"/>
    <lineage>
        <taxon>Bacteria</taxon>
        <taxon>Bacillati</taxon>
        <taxon>Actinomycetota</taxon>
        <taxon>Actinomycetes</taxon>
        <taxon>Kitasatosporales</taxon>
        <taxon>Streptomycetaceae</taxon>
        <taxon>Streptomyces</taxon>
    </lineage>
</organism>
<dbReference type="InterPro" id="IPR038261">
    <property type="entry name" value="GPP34-like_sf"/>
</dbReference>
<sequence length="203" mass="22701">MTTPRDLLLVAMDTAPVRTVERGDLSLVLAGAEAIDLLEGRAVTLRGDRLVPGYRPAIADRLLDEAASSLVMEEPYESVGDWLWRRGRGLSEAYLAAFEEEGQLIRQRRRRWLFFRTSEMVLVDSPERREVAHRWEAGEPVLAALAEAAGIRDRRTEDPAGPDGAVSAVLIAVDEALAELAVERQRRARRRDQAAVDNVRRGY</sequence>
<evidence type="ECO:0000256" key="2">
    <source>
        <dbReference type="ARBA" id="ARBA00023034"/>
    </source>
</evidence>
<dbReference type="GO" id="GO:0070273">
    <property type="term" value="F:phosphatidylinositol-4-phosphate binding"/>
    <property type="evidence" value="ECO:0007669"/>
    <property type="project" value="InterPro"/>
</dbReference>
<dbReference type="EMBL" id="BLIN01000005">
    <property type="protein sequence ID" value="GFE09723.1"/>
    <property type="molecule type" value="Genomic_DNA"/>
</dbReference>
<evidence type="ECO:0000313" key="6">
    <source>
        <dbReference type="Proteomes" id="UP000435837"/>
    </source>
</evidence>
<evidence type="ECO:0000256" key="3">
    <source>
        <dbReference type="ARBA" id="ARBA00023121"/>
    </source>
</evidence>
<proteinExistence type="predicted"/>
<dbReference type="AlphaFoldDB" id="A0A640SEA6"/>
<keyword evidence="3" id="KW-0446">Lipid-binding</keyword>
<accession>A0A640SEA6</accession>
<dbReference type="Pfam" id="PF05719">
    <property type="entry name" value="GPP34"/>
    <property type="match status" value="1"/>
</dbReference>
<keyword evidence="2" id="KW-0333">Golgi apparatus</keyword>
<evidence type="ECO:0000256" key="4">
    <source>
        <dbReference type="ARBA" id="ARBA00023136"/>
    </source>
</evidence>
<dbReference type="GO" id="GO:0005737">
    <property type="term" value="C:cytoplasm"/>
    <property type="evidence" value="ECO:0007669"/>
    <property type="project" value="UniProtKB-ARBA"/>
</dbReference>
<evidence type="ECO:0000313" key="5">
    <source>
        <dbReference type="EMBL" id="GFE09723.1"/>
    </source>
</evidence>
<dbReference type="GeneID" id="96635372"/>
<keyword evidence="4" id="KW-0472">Membrane</keyword>
<dbReference type="Proteomes" id="UP000435837">
    <property type="component" value="Unassembled WGS sequence"/>
</dbReference>
<dbReference type="InterPro" id="IPR008628">
    <property type="entry name" value="GPP34-like"/>
</dbReference>
<evidence type="ECO:0000256" key="1">
    <source>
        <dbReference type="ARBA" id="ARBA00004255"/>
    </source>
</evidence>
<dbReference type="Gene3D" id="1.10.3630.10">
    <property type="entry name" value="yeast vps74-n-term truncation variant domain like"/>
    <property type="match status" value="1"/>
</dbReference>
<dbReference type="RefSeq" id="WP_159480718.1">
    <property type="nucleotide sequence ID" value="NZ_BAAATH010000007.1"/>
</dbReference>
<dbReference type="GO" id="GO:0012505">
    <property type="term" value="C:endomembrane system"/>
    <property type="evidence" value="ECO:0007669"/>
    <property type="project" value="UniProtKB-ARBA"/>
</dbReference>
<comment type="caution">
    <text evidence="5">The sequence shown here is derived from an EMBL/GenBank/DDBJ whole genome shotgun (WGS) entry which is preliminary data.</text>
</comment>
<gene>
    <name evidence="5" type="ORF">Scani_59910</name>
</gene>